<sequence>MPHNSSKAFERIKAILKPGQDRESPTEWTLLGVQVCLRAWKRLHGLGSRRFDKLRTAVESLAEVPPPDLRYLQRGIKKYDQSGESSRARVITFLEQVYQSQAETLPDWRDSGLDDGDEVISLQLPSGVPSRPETDGYYKHAALGSSRSAPAAKKKGKHKVKKAMAIDPDRMNLQLRFLPPCQMVDVYDQMKARQAVHPGDFVTIIEDWTKQYMADEEWNFDCVFLPEEVANARVSLGLPGGLALKNPLSDPDHYLKFIGPMRALNLDRAADYMEAWAIFRGGDIKKDADKYVEKARRQIVLEAAAVACANGVPWAEALSISEGAIMKVLLLMLSDFTVANSSVLEAVLDKGFLEASDALMIRFDLDAEPVYERSKTDNFPVIRVPPEKYKAFLEGFHSKMDGPETVESSVALEALFARFRTDPTLPGTEALALMDPDSAFLTRPKSNLAPLTGDGTLTPFSIGFVKGWRRSLVCLTLLEAIYTLKIDINDLTTNFKDWDSATKIQRCFQIGKSEAEAVRNLQQHVNLYLGRLKADFDKQVAGVRKAWNYQTAAALHALCGVFLTTMNSLQRRIPHKDFVEEEAKLHEQFMQGYLDATLDHVLTSAGPPLDLNNLPFLRPLLAAVDQRESREVELRDAELAERVNEATFEQVKAKVESDIALLESRAETPERVAIEAALDKKLTLVCMDLAVWPSNFAALRKAMDVFKAVMALSFSVAGWVSLPLPQAQTTTSALMKHRRMIEDELRGAKLDVTHQVTVTYTKDGSLASDKRQVSQPVLLVTPVGGNQQTNAWLEGTVYKNQILGPLPLIPVSHMIGYDTENRPGAAARVEQWLDVHLTVVSFAMFVSNKCFWFIFQQYKLCLKIDSKNAITL</sequence>
<evidence type="ECO:0000313" key="2">
    <source>
        <dbReference type="Proteomes" id="UP001642464"/>
    </source>
</evidence>
<gene>
    <name evidence="1" type="ORF">SCF082_LOCUS18489</name>
</gene>
<dbReference type="Proteomes" id="UP001642464">
    <property type="component" value="Unassembled WGS sequence"/>
</dbReference>
<organism evidence="1 2">
    <name type="scientific">Durusdinium trenchii</name>
    <dbReference type="NCBI Taxonomy" id="1381693"/>
    <lineage>
        <taxon>Eukaryota</taxon>
        <taxon>Sar</taxon>
        <taxon>Alveolata</taxon>
        <taxon>Dinophyceae</taxon>
        <taxon>Suessiales</taxon>
        <taxon>Symbiodiniaceae</taxon>
        <taxon>Durusdinium</taxon>
    </lineage>
</organism>
<proteinExistence type="predicted"/>
<evidence type="ECO:0000313" key="1">
    <source>
        <dbReference type="EMBL" id="CAK9028729.1"/>
    </source>
</evidence>
<name>A0ABP0KQK6_9DINO</name>
<comment type="caution">
    <text evidence="1">The sequence shown here is derived from an EMBL/GenBank/DDBJ whole genome shotgun (WGS) entry which is preliminary data.</text>
</comment>
<reference evidence="1 2" key="1">
    <citation type="submission" date="2024-02" db="EMBL/GenBank/DDBJ databases">
        <authorList>
            <person name="Chen Y."/>
            <person name="Shah S."/>
            <person name="Dougan E. K."/>
            <person name="Thang M."/>
            <person name="Chan C."/>
        </authorList>
    </citation>
    <scope>NUCLEOTIDE SEQUENCE [LARGE SCALE GENOMIC DNA]</scope>
</reference>
<dbReference type="EMBL" id="CAXAMM010012370">
    <property type="protein sequence ID" value="CAK9028729.1"/>
    <property type="molecule type" value="Genomic_DNA"/>
</dbReference>
<accession>A0ABP0KQK6</accession>
<protein>
    <submittedName>
        <fullName evidence="1">FO synthase subunit 1</fullName>
    </submittedName>
</protein>
<keyword evidence="2" id="KW-1185">Reference proteome</keyword>